<reference evidence="6" key="1">
    <citation type="submission" date="2020-12" db="EMBL/GenBank/DDBJ databases">
        <authorList>
            <consortium name="Molecular Ecology Group"/>
        </authorList>
    </citation>
    <scope>NUCLEOTIDE SEQUENCE</scope>
    <source>
        <strain evidence="6">TBG_1078</strain>
    </source>
</reference>
<proteinExistence type="inferred from homology"/>
<protein>
    <submittedName>
        <fullName evidence="6">(raccoon dog) hypothetical protein</fullName>
    </submittedName>
</protein>
<dbReference type="GO" id="GO:0046872">
    <property type="term" value="F:metal ion binding"/>
    <property type="evidence" value="ECO:0007669"/>
    <property type="project" value="UniProtKB-KW"/>
</dbReference>
<dbReference type="InterPro" id="IPR020821">
    <property type="entry name" value="ENPP1-3/EXOG-like_nuc-like"/>
</dbReference>
<dbReference type="SUPFAM" id="SSF54060">
    <property type="entry name" value="His-Me finger endonucleases"/>
    <property type="match status" value="1"/>
</dbReference>
<evidence type="ECO:0000259" key="4">
    <source>
        <dbReference type="SMART" id="SM00477"/>
    </source>
</evidence>
<feature type="domain" description="ENPP1-3/EXOG-like endonuclease/phosphodiesterase" evidence="4">
    <location>
        <begin position="77"/>
        <end position="258"/>
    </location>
</feature>
<evidence type="ECO:0000259" key="5">
    <source>
        <dbReference type="SMART" id="SM00892"/>
    </source>
</evidence>
<dbReference type="Gene3D" id="3.40.570.10">
    <property type="entry name" value="Extracellular Endonuclease, subunit A"/>
    <property type="match status" value="1"/>
</dbReference>
<dbReference type="GO" id="GO:0000014">
    <property type="term" value="F:single-stranded DNA endodeoxyribonuclease activity"/>
    <property type="evidence" value="ECO:0007669"/>
    <property type="project" value="TreeGrafter"/>
</dbReference>
<dbReference type="GO" id="GO:0005743">
    <property type="term" value="C:mitochondrial inner membrane"/>
    <property type="evidence" value="ECO:0007669"/>
    <property type="project" value="TreeGrafter"/>
</dbReference>
<gene>
    <name evidence="6" type="ORF">NYPRO_LOCUS8117</name>
</gene>
<dbReference type="CDD" id="cd00091">
    <property type="entry name" value="NUC"/>
    <property type="match status" value="1"/>
</dbReference>
<dbReference type="PANTHER" id="PTHR13966:SF19">
    <property type="entry name" value="NUCLEASE EXOG, MITOCHONDRIAL"/>
    <property type="match status" value="1"/>
</dbReference>
<dbReference type="EMBL" id="CAJHUB010000675">
    <property type="protein sequence ID" value="CAD7675322.1"/>
    <property type="molecule type" value="Genomic_DNA"/>
</dbReference>
<sequence>MAAQAFAPRLRGCGRSLGFLVAGAAVGVTGGGFRAGQLLQRQGVEAALAVREPHGSAEKSLLEQSRVPLTGTESRLYTNPALPYDQSKRVARWVLQYTSKTKIMGDANRTRCKFKPDPNIPPTFSAFNEDYLGSGWSGGHMAPAGNNKFSSKAMAETFYLSNIVPQNFDNNAGVFEDVWIVLGPLTLPQTGNDGKKTISYEGIGEDNKPNSAEPLAQGAFVVPSEAIGLQPRLSEFQASLQDLEKLSELVFFPHLDRTSGIRNICSVDTCKLLDFQEFTLYLSTRKIEGTRSVLRLEKIMEHLNNAGIEPTIPS</sequence>
<dbReference type="InterPro" id="IPR044929">
    <property type="entry name" value="DNA/RNA_non-sp_Endonuclease_sf"/>
</dbReference>
<comment type="caution">
    <text evidence="6">The sequence shown here is derived from an EMBL/GenBank/DDBJ whole genome shotgun (WGS) entry which is preliminary data.</text>
</comment>
<dbReference type="GO" id="GO:0003676">
    <property type="term" value="F:nucleic acid binding"/>
    <property type="evidence" value="ECO:0007669"/>
    <property type="project" value="InterPro"/>
</dbReference>
<feature type="binding site" evidence="3">
    <location>
        <position position="171"/>
    </location>
    <ligand>
        <name>Mg(2+)</name>
        <dbReference type="ChEBI" id="CHEBI:18420"/>
        <note>catalytic</note>
    </ligand>
</feature>
<keyword evidence="7" id="KW-1185">Reference proteome</keyword>
<comment type="similarity">
    <text evidence="1">Belongs to the DNA/RNA non-specific endonuclease family.</text>
</comment>
<dbReference type="Pfam" id="PF18026">
    <property type="entry name" value="Exog_C"/>
    <property type="match status" value="1"/>
</dbReference>
<dbReference type="Proteomes" id="UP000645828">
    <property type="component" value="Unassembled WGS sequence"/>
</dbReference>
<dbReference type="GO" id="GO:0006309">
    <property type="term" value="P:apoptotic DNA fragmentation"/>
    <property type="evidence" value="ECO:0007669"/>
    <property type="project" value="TreeGrafter"/>
</dbReference>
<evidence type="ECO:0000256" key="2">
    <source>
        <dbReference type="PIRSR" id="PIRSR640255-1"/>
    </source>
</evidence>
<dbReference type="GO" id="GO:0004521">
    <property type="term" value="F:RNA endonuclease activity"/>
    <property type="evidence" value="ECO:0007669"/>
    <property type="project" value="TreeGrafter"/>
</dbReference>
<dbReference type="Pfam" id="PF01223">
    <property type="entry name" value="Endonuclease_NS"/>
    <property type="match status" value="1"/>
</dbReference>
<dbReference type="GO" id="GO:0005634">
    <property type="term" value="C:nucleus"/>
    <property type="evidence" value="ECO:0007669"/>
    <property type="project" value="TreeGrafter"/>
</dbReference>
<organism evidence="6 7">
    <name type="scientific">Nyctereutes procyonoides</name>
    <name type="common">Raccoon dog</name>
    <name type="synonym">Canis procyonoides</name>
    <dbReference type="NCBI Taxonomy" id="34880"/>
    <lineage>
        <taxon>Eukaryota</taxon>
        <taxon>Metazoa</taxon>
        <taxon>Chordata</taxon>
        <taxon>Craniata</taxon>
        <taxon>Vertebrata</taxon>
        <taxon>Euteleostomi</taxon>
        <taxon>Mammalia</taxon>
        <taxon>Eutheria</taxon>
        <taxon>Laurasiatheria</taxon>
        <taxon>Carnivora</taxon>
        <taxon>Caniformia</taxon>
        <taxon>Canidae</taxon>
        <taxon>Nyctereutes</taxon>
    </lineage>
</organism>
<evidence type="ECO:0000313" key="6">
    <source>
        <dbReference type="EMBL" id="CAD7675322.1"/>
    </source>
</evidence>
<dbReference type="AlphaFoldDB" id="A0A811YLK2"/>
<name>A0A811YLK2_NYCPR</name>
<dbReference type="SMART" id="SM00477">
    <property type="entry name" value="NUC"/>
    <property type="match status" value="1"/>
</dbReference>
<evidence type="ECO:0000313" key="7">
    <source>
        <dbReference type="Proteomes" id="UP000645828"/>
    </source>
</evidence>
<dbReference type="InterPro" id="IPR040255">
    <property type="entry name" value="Non-specific_endonuclease"/>
</dbReference>
<dbReference type="Gene3D" id="6.10.250.1250">
    <property type="match status" value="1"/>
</dbReference>
<accession>A0A811YLK2</accession>
<dbReference type="InterPro" id="IPR044925">
    <property type="entry name" value="His-Me_finger_sf"/>
</dbReference>
<feature type="domain" description="DNA/RNA non-specific endonuclease/pyrophosphatase/phosphodiesterase" evidence="5">
    <location>
        <begin position="76"/>
        <end position="258"/>
    </location>
</feature>
<feature type="active site" description="Proton acceptor" evidence="2">
    <location>
        <position position="140"/>
    </location>
</feature>
<dbReference type="GO" id="GO:0008409">
    <property type="term" value="F:5'-3' exonuclease activity"/>
    <property type="evidence" value="ECO:0007669"/>
    <property type="project" value="TreeGrafter"/>
</dbReference>
<keyword evidence="3" id="KW-0479">Metal-binding</keyword>
<dbReference type="SMART" id="SM00892">
    <property type="entry name" value="Endonuclease_NS"/>
    <property type="match status" value="1"/>
</dbReference>
<dbReference type="InterPro" id="IPR041003">
    <property type="entry name" value="Exog_C"/>
</dbReference>
<dbReference type="InterPro" id="IPR001604">
    <property type="entry name" value="Endo_G_ENPP1-like_dom"/>
</dbReference>
<evidence type="ECO:0000256" key="3">
    <source>
        <dbReference type="PIRSR" id="PIRSR640255-2"/>
    </source>
</evidence>
<dbReference type="PANTHER" id="PTHR13966">
    <property type="entry name" value="ENDONUCLEASE RELATED"/>
    <property type="match status" value="1"/>
</dbReference>
<evidence type="ECO:0000256" key="1">
    <source>
        <dbReference type="ARBA" id="ARBA00010052"/>
    </source>
</evidence>